<evidence type="ECO:0000256" key="3">
    <source>
        <dbReference type="ARBA" id="ARBA00016864"/>
    </source>
</evidence>
<comment type="similarity">
    <text evidence="2 10">Belongs to the binding-protein-dependent transport system permease family. CysTW subfamily.</text>
</comment>
<dbReference type="GO" id="GO:0035435">
    <property type="term" value="P:phosphate ion transmembrane transport"/>
    <property type="evidence" value="ECO:0007669"/>
    <property type="project" value="InterPro"/>
</dbReference>
<dbReference type="Proteomes" id="UP000078390">
    <property type="component" value="Unassembled WGS sequence"/>
</dbReference>
<feature type="transmembrane region" description="Helical" evidence="10">
    <location>
        <begin position="252"/>
        <end position="273"/>
    </location>
</feature>
<dbReference type="PATRIC" id="fig|999894.6.peg.215"/>
<evidence type="ECO:0000313" key="13">
    <source>
        <dbReference type="Proteomes" id="UP000078390"/>
    </source>
</evidence>
<evidence type="ECO:0000256" key="10">
    <source>
        <dbReference type="RuleBase" id="RU363043"/>
    </source>
</evidence>
<comment type="caution">
    <text evidence="10">Lacks conserved residue(s) required for the propagation of feature annotation.</text>
</comment>
<evidence type="ECO:0000256" key="4">
    <source>
        <dbReference type="ARBA" id="ARBA00022448"/>
    </source>
</evidence>
<keyword evidence="6" id="KW-0592">Phosphate transport</keyword>
<dbReference type="CDD" id="cd06261">
    <property type="entry name" value="TM_PBP2"/>
    <property type="match status" value="1"/>
</dbReference>
<comment type="subcellular location">
    <subcellularLocation>
        <location evidence="1 10">Cell membrane</location>
        <topology evidence="1 10">Multi-pass membrane protein</topology>
    </subcellularLocation>
</comment>
<keyword evidence="9 10" id="KW-0472">Membrane</keyword>
<evidence type="ECO:0000256" key="7">
    <source>
        <dbReference type="ARBA" id="ARBA00022692"/>
    </source>
</evidence>
<keyword evidence="8 10" id="KW-1133">Transmembrane helix</keyword>
<organism evidence="12 13">
    <name type="scientific">Thermosulfurimonas dismutans</name>
    <dbReference type="NCBI Taxonomy" id="999894"/>
    <lineage>
        <taxon>Bacteria</taxon>
        <taxon>Pseudomonadati</taxon>
        <taxon>Thermodesulfobacteriota</taxon>
        <taxon>Thermodesulfobacteria</taxon>
        <taxon>Thermodesulfobacteriales</taxon>
        <taxon>Thermodesulfobacteriaceae</taxon>
        <taxon>Thermosulfurimonas</taxon>
    </lineage>
</organism>
<accession>A0A179D6G0</accession>
<dbReference type="EMBL" id="LWLG01000001">
    <property type="protein sequence ID" value="OAQ21695.1"/>
    <property type="molecule type" value="Genomic_DNA"/>
</dbReference>
<feature type="transmembrane region" description="Helical" evidence="10">
    <location>
        <begin position="66"/>
        <end position="92"/>
    </location>
</feature>
<evidence type="ECO:0000256" key="5">
    <source>
        <dbReference type="ARBA" id="ARBA00022475"/>
    </source>
</evidence>
<keyword evidence="4" id="KW-0813">Transport</keyword>
<dbReference type="NCBIfam" id="TIGR00974">
    <property type="entry name" value="3a0107s02c"/>
    <property type="match status" value="1"/>
</dbReference>
<evidence type="ECO:0000256" key="9">
    <source>
        <dbReference type="ARBA" id="ARBA00023136"/>
    </source>
</evidence>
<dbReference type="GO" id="GO:0005886">
    <property type="term" value="C:plasma membrane"/>
    <property type="evidence" value="ECO:0007669"/>
    <property type="project" value="UniProtKB-SubCell"/>
</dbReference>
<reference evidence="12 13" key="1">
    <citation type="submission" date="2016-04" db="EMBL/GenBank/DDBJ databases">
        <title>Genome analysis of Thermosulfurimonas dismutans, the first thermophilic sulfur-disproportionating bacterium of the phylum Thermodesulfobacteria.</title>
        <authorList>
            <person name="Mardanov A.V."/>
            <person name="Beletsky A.V."/>
            <person name="Kadnikov V.V."/>
            <person name="Slobodkin A.I."/>
            <person name="Ravin N.V."/>
        </authorList>
    </citation>
    <scope>NUCLEOTIDE SEQUENCE [LARGE SCALE GENOMIC DNA]</scope>
    <source>
        <strain evidence="12 13">S95</strain>
    </source>
</reference>
<evidence type="ECO:0000256" key="1">
    <source>
        <dbReference type="ARBA" id="ARBA00004651"/>
    </source>
</evidence>
<evidence type="ECO:0000256" key="2">
    <source>
        <dbReference type="ARBA" id="ARBA00007069"/>
    </source>
</evidence>
<evidence type="ECO:0000256" key="6">
    <source>
        <dbReference type="ARBA" id="ARBA00022592"/>
    </source>
</evidence>
<feature type="transmembrane region" description="Helical" evidence="10">
    <location>
        <begin position="104"/>
        <end position="127"/>
    </location>
</feature>
<dbReference type="SUPFAM" id="SSF161098">
    <property type="entry name" value="MetI-like"/>
    <property type="match status" value="1"/>
</dbReference>
<keyword evidence="5 10" id="KW-1003">Cell membrane</keyword>
<dbReference type="PANTHER" id="PTHR42922:SF1">
    <property type="entry name" value="PHOSPHATE TRANSPORT SYSTEM PERMEASE PROTEIN PSTA"/>
    <property type="match status" value="1"/>
</dbReference>
<dbReference type="InterPro" id="IPR051408">
    <property type="entry name" value="Phosphate_transprt_permease"/>
</dbReference>
<gene>
    <name evidence="12" type="ORF">TDIS_0213</name>
</gene>
<dbReference type="STRING" id="999894.TDIS_0213"/>
<dbReference type="OrthoDB" id="9807065at2"/>
<dbReference type="Pfam" id="PF00528">
    <property type="entry name" value="BPD_transp_1"/>
    <property type="match status" value="1"/>
</dbReference>
<dbReference type="AlphaFoldDB" id="A0A179D6G0"/>
<sequence length="281" mass="30537">MNRLLYRKLKDRLAFFLILVLALCPTLPLFHILLGVVKQGISSISLEFFIHLPKPPGEEGGGVGNAIVGTLMLALSASLLAVPIGILCGVYLSEYAKGRFGEAVRIAADVLQGTPSIVFGIIAYLWVVKPMGHFSAFSGSVALAIMMLPVIVRSTEEILRMIPETLREASLALGVNYWRTVLKVIIPTGLVGITTGILLSLARIMGETAPLLFTAFGNPFWNFNPMQPVEALPLVVFKYAISPYEEWIRQAWGASLVLTGLVLVLNLSARLLARRMGGHGR</sequence>
<comment type="caution">
    <text evidence="12">The sequence shown here is derived from an EMBL/GenBank/DDBJ whole genome shotgun (WGS) entry which is preliminary data.</text>
</comment>
<protein>
    <recommendedName>
        <fullName evidence="3 10">Phosphate transport system permease protein PstA</fullName>
    </recommendedName>
</protein>
<feature type="domain" description="ABC transmembrane type-1" evidence="11">
    <location>
        <begin position="67"/>
        <end position="273"/>
    </location>
</feature>
<name>A0A179D6G0_9BACT</name>
<dbReference type="Gene3D" id="1.10.3720.10">
    <property type="entry name" value="MetI-like"/>
    <property type="match status" value="1"/>
</dbReference>
<keyword evidence="13" id="KW-1185">Reference proteome</keyword>
<evidence type="ECO:0000259" key="11">
    <source>
        <dbReference type="PROSITE" id="PS50928"/>
    </source>
</evidence>
<dbReference type="InterPro" id="IPR035906">
    <property type="entry name" value="MetI-like_sf"/>
</dbReference>
<dbReference type="InterPro" id="IPR000515">
    <property type="entry name" value="MetI-like"/>
</dbReference>
<feature type="transmembrane region" description="Helical" evidence="10">
    <location>
        <begin position="133"/>
        <end position="152"/>
    </location>
</feature>
<dbReference type="InterPro" id="IPR005672">
    <property type="entry name" value="Phosphate_PstA"/>
</dbReference>
<evidence type="ECO:0000313" key="12">
    <source>
        <dbReference type="EMBL" id="OAQ21695.1"/>
    </source>
</evidence>
<dbReference type="GO" id="GO:0005315">
    <property type="term" value="F:phosphate transmembrane transporter activity"/>
    <property type="evidence" value="ECO:0007669"/>
    <property type="project" value="InterPro"/>
</dbReference>
<dbReference type="PANTHER" id="PTHR42922">
    <property type="entry name" value="PHOSPHATE TRANSPORT SYSTEM PERMEASE PROTEIN PSTA"/>
    <property type="match status" value="1"/>
</dbReference>
<dbReference type="PROSITE" id="PS50928">
    <property type="entry name" value="ABC_TM1"/>
    <property type="match status" value="1"/>
</dbReference>
<evidence type="ECO:0000256" key="8">
    <source>
        <dbReference type="ARBA" id="ARBA00022989"/>
    </source>
</evidence>
<feature type="transmembrane region" description="Helical" evidence="10">
    <location>
        <begin position="184"/>
        <end position="205"/>
    </location>
</feature>
<dbReference type="RefSeq" id="WP_068668400.1">
    <property type="nucleotide sequence ID" value="NZ_LWLG01000001.1"/>
</dbReference>
<proteinExistence type="inferred from homology"/>
<keyword evidence="7 10" id="KW-0812">Transmembrane</keyword>